<feature type="compositionally biased region" description="Basic and acidic residues" evidence="1">
    <location>
        <begin position="146"/>
        <end position="164"/>
    </location>
</feature>
<feature type="region of interest" description="Disordered" evidence="1">
    <location>
        <begin position="84"/>
        <end position="416"/>
    </location>
</feature>
<dbReference type="RefSeq" id="WP_127612115.1">
    <property type="nucleotide sequence ID" value="NZ_RXOL01000002.1"/>
</dbReference>
<accession>A0A437GY44</accession>
<keyword evidence="2" id="KW-0812">Transmembrane</keyword>
<dbReference type="Proteomes" id="UP000283003">
    <property type="component" value="Unassembled WGS sequence"/>
</dbReference>
<dbReference type="OrthoDB" id="7432336at2"/>
<reference evidence="3 4" key="1">
    <citation type="submission" date="2018-12" db="EMBL/GenBank/DDBJ databases">
        <title>Croceicoccus ponticola sp. nov., a lipolytic bacterium isolated from seawater.</title>
        <authorList>
            <person name="Yoon J.-H."/>
        </authorList>
    </citation>
    <scope>NUCLEOTIDE SEQUENCE [LARGE SCALE GENOMIC DNA]</scope>
    <source>
        <strain evidence="3 4">GM-16</strain>
    </source>
</reference>
<dbReference type="AlphaFoldDB" id="A0A437GY44"/>
<evidence type="ECO:0000256" key="2">
    <source>
        <dbReference type="SAM" id="Phobius"/>
    </source>
</evidence>
<evidence type="ECO:0000256" key="1">
    <source>
        <dbReference type="SAM" id="MobiDB-lite"/>
    </source>
</evidence>
<feature type="compositionally biased region" description="Low complexity" evidence="1">
    <location>
        <begin position="331"/>
        <end position="344"/>
    </location>
</feature>
<feature type="transmembrane region" description="Helical" evidence="2">
    <location>
        <begin position="52"/>
        <end position="74"/>
    </location>
</feature>
<comment type="caution">
    <text evidence="3">The sequence shown here is derived from an EMBL/GenBank/DDBJ whole genome shotgun (WGS) entry which is preliminary data.</text>
</comment>
<keyword evidence="2" id="KW-1133">Transmembrane helix</keyword>
<feature type="compositionally biased region" description="Acidic residues" evidence="1">
    <location>
        <begin position="355"/>
        <end position="366"/>
    </location>
</feature>
<organism evidence="3 4">
    <name type="scientific">Croceicoccus ponticola</name>
    <dbReference type="NCBI Taxonomy" id="2217664"/>
    <lineage>
        <taxon>Bacteria</taxon>
        <taxon>Pseudomonadati</taxon>
        <taxon>Pseudomonadota</taxon>
        <taxon>Alphaproteobacteria</taxon>
        <taxon>Sphingomonadales</taxon>
        <taxon>Erythrobacteraceae</taxon>
        <taxon>Croceicoccus</taxon>
    </lineage>
</organism>
<gene>
    <name evidence="3" type="ORF">EKN06_06585</name>
</gene>
<name>A0A437GY44_9SPHN</name>
<protein>
    <submittedName>
        <fullName evidence="3">Uncharacterized protein</fullName>
    </submittedName>
</protein>
<feature type="compositionally biased region" description="Polar residues" evidence="1">
    <location>
        <begin position="246"/>
        <end position="258"/>
    </location>
</feature>
<sequence>MNTLIQLFAAAFRIGGALAGVTAVFLISDATLIEAIAAVGLDGSVSPAMARMAAHAAFGALGFIIASQIAALILRGPSIPAGTRKEAAESVPRLRRHLVEGEKPAGSAMPRYLDPDPAPTKPVAVSFKELGLEHPQPDEYPAPGGERGEQNGDFPLRERQDRPDSAGSASDEWDDLSPAPERSRPSDLTETESSAAPQPAPEPPQAPETWAAEAEPEPEQRHSSGETRSARPETVREPDVALPTEWPSSLADSASSDWTEAGGADDDIFEPWPDARPAQEAPSPAPLPAPSAAPVAAGASEPVAAWSEPVTPTPASRRAVEADFAPSQERPAVTAAAPSFALPAAGGGSDWYDGAGDEEEDADDDGAGYGSLADIGLGKSLAPRAQAGQRGEAGLPPALYSAPGATSLVPHGKPQDFRLREALSELQRLDRSQA</sequence>
<dbReference type="EMBL" id="RXOL01000002">
    <property type="protein sequence ID" value="RVQ67607.1"/>
    <property type="molecule type" value="Genomic_DNA"/>
</dbReference>
<feature type="compositionally biased region" description="Basic and acidic residues" evidence="1">
    <location>
        <begin position="218"/>
        <end position="239"/>
    </location>
</feature>
<proteinExistence type="predicted"/>
<evidence type="ECO:0000313" key="4">
    <source>
        <dbReference type="Proteomes" id="UP000283003"/>
    </source>
</evidence>
<keyword evidence="2" id="KW-0472">Membrane</keyword>
<feature type="compositionally biased region" description="Low complexity" evidence="1">
    <location>
        <begin position="292"/>
        <end position="305"/>
    </location>
</feature>
<evidence type="ECO:0000313" key="3">
    <source>
        <dbReference type="EMBL" id="RVQ67607.1"/>
    </source>
</evidence>
<keyword evidence="4" id="KW-1185">Reference proteome</keyword>